<dbReference type="EMBL" id="VJMH01006397">
    <property type="protein sequence ID" value="KAF0690023.1"/>
    <property type="molecule type" value="Genomic_DNA"/>
</dbReference>
<protein>
    <submittedName>
        <fullName evidence="3">Aste57867_18567 protein</fullName>
    </submittedName>
</protein>
<dbReference type="InterPro" id="IPR004875">
    <property type="entry name" value="DDE_SF_endonuclease_dom"/>
</dbReference>
<gene>
    <name evidence="3" type="primary">Aste57867_18567</name>
    <name evidence="2" type="ORF">As57867_018505</name>
    <name evidence="3" type="ORF">ASTE57867_18567</name>
</gene>
<accession>A0A485LC99</accession>
<evidence type="ECO:0000313" key="2">
    <source>
        <dbReference type="EMBL" id="KAF0690023.1"/>
    </source>
</evidence>
<reference evidence="3 4" key="1">
    <citation type="submission" date="2019-03" db="EMBL/GenBank/DDBJ databases">
        <authorList>
            <person name="Gaulin E."/>
            <person name="Dumas B."/>
        </authorList>
    </citation>
    <scope>NUCLEOTIDE SEQUENCE [LARGE SCALE GENOMIC DNA]</scope>
    <source>
        <strain evidence="3">CBS 568.67</strain>
    </source>
</reference>
<evidence type="ECO:0000313" key="3">
    <source>
        <dbReference type="EMBL" id="VFT95303.1"/>
    </source>
</evidence>
<feature type="domain" description="DDE-1" evidence="1">
    <location>
        <begin position="215"/>
        <end position="299"/>
    </location>
</feature>
<evidence type="ECO:0000313" key="4">
    <source>
        <dbReference type="Proteomes" id="UP000332933"/>
    </source>
</evidence>
<sequence>MLSIHPTKKPRKSYTLVFKLNAIGLLQFTGPTELSKLTGVPIANLKRWKQKTAVLLAFEGNKRRKNLGAGQPEEIPDTTALVAYMNKMRDNERALTCTHLVNFIKRHHRHWLQEYLEEKKKGQEYRSLLKLLQLFCARHGFTQQKPAKSKKRQNELEEIRQAFAVDFYRVHDGFSPHAIFNVDETAVYYDMPPNKIWAVRGGNSKISSGEKQSYRMTAVLGARANGEKLPILFIMRGQPGGHIERSEFESFPMGHFYAVQESAWMDERVWTYNLESLLKPQVREPSVLLVDNFDSHVIAKGHKTAE</sequence>
<organism evidence="3 4">
    <name type="scientific">Aphanomyces stellatus</name>
    <dbReference type="NCBI Taxonomy" id="120398"/>
    <lineage>
        <taxon>Eukaryota</taxon>
        <taxon>Sar</taxon>
        <taxon>Stramenopiles</taxon>
        <taxon>Oomycota</taxon>
        <taxon>Saprolegniomycetes</taxon>
        <taxon>Saprolegniales</taxon>
        <taxon>Verrucalvaceae</taxon>
        <taxon>Aphanomyces</taxon>
    </lineage>
</organism>
<dbReference type="GO" id="GO:0003676">
    <property type="term" value="F:nucleic acid binding"/>
    <property type="evidence" value="ECO:0007669"/>
    <property type="project" value="InterPro"/>
</dbReference>
<dbReference type="Pfam" id="PF03184">
    <property type="entry name" value="DDE_1"/>
    <property type="match status" value="1"/>
</dbReference>
<dbReference type="AlphaFoldDB" id="A0A485LC99"/>
<dbReference type="EMBL" id="CAADRA010006418">
    <property type="protein sequence ID" value="VFT95303.1"/>
    <property type="molecule type" value="Genomic_DNA"/>
</dbReference>
<keyword evidence="4" id="KW-1185">Reference proteome</keyword>
<dbReference type="Proteomes" id="UP000332933">
    <property type="component" value="Unassembled WGS sequence"/>
</dbReference>
<proteinExistence type="predicted"/>
<reference evidence="2" key="2">
    <citation type="submission" date="2019-06" db="EMBL/GenBank/DDBJ databases">
        <title>Genomics analysis of Aphanomyces spp. identifies a new class of oomycete effector associated with host adaptation.</title>
        <authorList>
            <person name="Gaulin E."/>
        </authorList>
    </citation>
    <scope>NUCLEOTIDE SEQUENCE</scope>
    <source>
        <strain evidence="2">CBS 578.67</strain>
    </source>
</reference>
<name>A0A485LC99_9STRA</name>
<evidence type="ECO:0000259" key="1">
    <source>
        <dbReference type="Pfam" id="PF03184"/>
    </source>
</evidence>
<dbReference type="OrthoDB" id="90455at2759"/>